<evidence type="ECO:0000313" key="2">
    <source>
        <dbReference type="Proteomes" id="UP000887116"/>
    </source>
</evidence>
<protein>
    <submittedName>
        <fullName evidence="1">Uncharacterized protein</fullName>
    </submittedName>
</protein>
<name>A0A8X6LMB2_TRICU</name>
<reference evidence="1" key="1">
    <citation type="submission" date="2020-07" db="EMBL/GenBank/DDBJ databases">
        <title>Multicomponent nature underlies the extraordinary mechanical properties of spider dragline silk.</title>
        <authorList>
            <person name="Kono N."/>
            <person name="Nakamura H."/>
            <person name="Mori M."/>
            <person name="Yoshida Y."/>
            <person name="Ohtoshi R."/>
            <person name="Malay A.D."/>
            <person name="Moran D.A.P."/>
            <person name="Tomita M."/>
            <person name="Numata K."/>
            <person name="Arakawa K."/>
        </authorList>
    </citation>
    <scope>NUCLEOTIDE SEQUENCE</scope>
</reference>
<dbReference type="AlphaFoldDB" id="A0A8X6LMB2"/>
<dbReference type="EMBL" id="BMAO01017475">
    <property type="protein sequence ID" value="GFR15941.1"/>
    <property type="molecule type" value="Genomic_DNA"/>
</dbReference>
<accession>A0A8X6LMB2</accession>
<organism evidence="1 2">
    <name type="scientific">Trichonephila clavata</name>
    <name type="common">Joro spider</name>
    <name type="synonym">Nephila clavata</name>
    <dbReference type="NCBI Taxonomy" id="2740835"/>
    <lineage>
        <taxon>Eukaryota</taxon>
        <taxon>Metazoa</taxon>
        <taxon>Ecdysozoa</taxon>
        <taxon>Arthropoda</taxon>
        <taxon>Chelicerata</taxon>
        <taxon>Arachnida</taxon>
        <taxon>Araneae</taxon>
        <taxon>Araneomorphae</taxon>
        <taxon>Entelegynae</taxon>
        <taxon>Araneoidea</taxon>
        <taxon>Nephilidae</taxon>
        <taxon>Trichonephila</taxon>
    </lineage>
</organism>
<gene>
    <name evidence="1" type="ORF">TNCT_177261</name>
</gene>
<dbReference type="Proteomes" id="UP000887116">
    <property type="component" value="Unassembled WGS sequence"/>
</dbReference>
<comment type="caution">
    <text evidence="1">The sequence shown here is derived from an EMBL/GenBank/DDBJ whole genome shotgun (WGS) entry which is preliminary data.</text>
</comment>
<evidence type="ECO:0000313" key="1">
    <source>
        <dbReference type="EMBL" id="GFR15941.1"/>
    </source>
</evidence>
<sequence>MEFLKIVIESSNNQALSQFTHHTKQLVTFTCTIILLHRSSVPACFIGIVFLFYKSQISITSFALNLIFSEDDDISKSVVSQDDKRICAFTFL</sequence>
<proteinExistence type="predicted"/>
<keyword evidence="2" id="KW-1185">Reference proteome</keyword>